<evidence type="ECO:0000259" key="1">
    <source>
        <dbReference type="Pfam" id="PF12697"/>
    </source>
</evidence>
<reference evidence="2" key="1">
    <citation type="submission" date="2009-10" db="EMBL/GenBank/DDBJ databases">
        <title>Diversity of trophic interactions inside an arsenic-rich microbial ecosystem.</title>
        <authorList>
            <person name="Bertin P.N."/>
            <person name="Heinrich-Salmeron A."/>
            <person name="Pelletier E."/>
            <person name="Goulhen-Chollet F."/>
            <person name="Arsene-Ploetze F."/>
            <person name="Gallien S."/>
            <person name="Calteau A."/>
            <person name="Vallenet D."/>
            <person name="Casiot C."/>
            <person name="Chane-Woon-Ming B."/>
            <person name="Giloteaux L."/>
            <person name="Barakat M."/>
            <person name="Bonnefoy V."/>
            <person name="Bruneel O."/>
            <person name="Chandler M."/>
            <person name="Cleiss J."/>
            <person name="Duran R."/>
            <person name="Elbaz-Poulichet F."/>
            <person name="Fonknechten N."/>
            <person name="Lauga B."/>
            <person name="Mornico D."/>
            <person name="Ortet P."/>
            <person name="Schaeffer C."/>
            <person name="Siguier P."/>
            <person name="Alexander Thil Smith A."/>
            <person name="Van Dorsselaer A."/>
            <person name="Weissenbach J."/>
            <person name="Medigue C."/>
            <person name="Le Paslier D."/>
        </authorList>
    </citation>
    <scope>NUCLEOTIDE SEQUENCE</scope>
</reference>
<dbReference type="AlphaFoldDB" id="E6PCE4"/>
<dbReference type="EMBL" id="CABL01000001">
    <property type="protein sequence ID" value="CBH74128.1"/>
    <property type="molecule type" value="Genomic_DNA"/>
</dbReference>
<evidence type="ECO:0000313" key="2">
    <source>
        <dbReference type="EMBL" id="CBH74128.1"/>
    </source>
</evidence>
<comment type="caution">
    <text evidence="2">The sequence shown here is derived from an EMBL/GenBank/DDBJ whole genome shotgun (WGS) entry which is preliminary data.</text>
</comment>
<proteinExistence type="predicted"/>
<sequence length="239" mass="25205">MRLDLHHVATANGAIAALAYEPRRPRNLAIVAGHGYSSSKHNLDPLCAFLAAHGCAMYSLDFPGHKLGASGGRLRDADDAVAAVSAVVALARSHGFARVLTLGHSMGAMAALLATASDASLLGSIAIATGYGRPTALSALQRAGATDFRSGYVDGASLPELVEGIDRRYDRALPLLLGRQSLYIAASADAMVSPASVRDLYERAPDEKRFATIESDHTEAGPRARAEVLAWIDERFPRS</sequence>
<feature type="domain" description="AB hydrolase-1" evidence="1">
    <location>
        <begin position="34"/>
        <end position="202"/>
    </location>
</feature>
<dbReference type="InterPro" id="IPR029058">
    <property type="entry name" value="AB_hydrolase_fold"/>
</dbReference>
<dbReference type="InterPro" id="IPR000073">
    <property type="entry name" value="AB_hydrolase_1"/>
</dbReference>
<dbReference type="Pfam" id="PF12697">
    <property type="entry name" value="Abhydrolase_6"/>
    <property type="match status" value="1"/>
</dbReference>
<name>E6PCE4_9ZZZZ</name>
<gene>
    <name evidence="2" type="ORF">CARN1_2015</name>
</gene>
<accession>E6PCE4</accession>
<dbReference type="SUPFAM" id="SSF53474">
    <property type="entry name" value="alpha/beta-Hydrolases"/>
    <property type="match status" value="1"/>
</dbReference>
<protein>
    <recommendedName>
        <fullName evidence="1">AB hydrolase-1 domain-containing protein</fullName>
    </recommendedName>
</protein>
<dbReference type="Gene3D" id="3.40.50.1820">
    <property type="entry name" value="alpha/beta hydrolase"/>
    <property type="match status" value="1"/>
</dbReference>
<organism evidence="2">
    <name type="scientific">mine drainage metagenome</name>
    <dbReference type="NCBI Taxonomy" id="410659"/>
    <lineage>
        <taxon>unclassified sequences</taxon>
        <taxon>metagenomes</taxon>
        <taxon>ecological metagenomes</taxon>
    </lineage>
</organism>